<reference evidence="3" key="1">
    <citation type="journal article" date="2019" name="Int. J. Syst. Evol. Microbiol.">
        <title>The Global Catalogue of Microorganisms (GCM) 10K type strain sequencing project: providing services to taxonomists for standard genome sequencing and annotation.</title>
        <authorList>
            <consortium name="The Broad Institute Genomics Platform"/>
            <consortium name="The Broad Institute Genome Sequencing Center for Infectious Disease"/>
            <person name="Wu L."/>
            <person name="Ma J."/>
        </authorList>
    </citation>
    <scope>NUCLEOTIDE SEQUENCE [LARGE SCALE GENOMIC DNA]</scope>
    <source>
        <strain evidence="3">JCM 13581</strain>
    </source>
</reference>
<feature type="domain" description="Ferric siderophore reductase C-terminal" evidence="1">
    <location>
        <begin position="241"/>
        <end position="261"/>
    </location>
</feature>
<gene>
    <name evidence="2" type="ORF">GCM10009716_46360</name>
</gene>
<keyword evidence="3" id="KW-1185">Reference proteome</keyword>
<evidence type="ECO:0000313" key="2">
    <source>
        <dbReference type="EMBL" id="GAA1933960.1"/>
    </source>
</evidence>
<dbReference type="RefSeq" id="WP_344266247.1">
    <property type="nucleotide sequence ID" value="NZ_BAAAMJ010000076.1"/>
</dbReference>
<organism evidence="2 3">
    <name type="scientific">Streptomyces sodiiphilus</name>
    <dbReference type="NCBI Taxonomy" id="226217"/>
    <lineage>
        <taxon>Bacteria</taxon>
        <taxon>Bacillati</taxon>
        <taxon>Actinomycetota</taxon>
        <taxon>Actinomycetes</taxon>
        <taxon>Kitasatosporales</taxon>
        <taxon>Streptomycetaceae</taxon>
        <taxon>Streptomyces</taxon>
    </lineage>
</organism>
<evidence type="ECO:0000313" key="3">
    <source>
        <dbReference type="Proteomes" id="UP001501303"/>
    </source>
</evidence>
<dbReference type="Pfam" id="PF11575">
    <property type="entry name" value="FhuF_C"/>
    <property type="match status" value="1"/>
</dbReference>
<dbReference type="Proteomes" id="UP001501303">
    <property type="component" value="Unassembled WGS sequence"/>
</dbReference>
<comment type="caution">
    <text evidence="2">The sequence shown here is derived from an EMBL/GenBank/DDBJ whole genome shotgun (WGS) entry which is preliminary data.</text>
</comment>
<name>A0ABP5B6M6_9ACTN</name>
<accession>A0ABP5B6M6</accession>
<dbReference type="EMBL" id="BAAAMJ010000076">
    <property type="protein sequence ID" value="GAA1933960.1"/>
    <property type="molecule type" value="Genomic_DNA"/>
</dbReference>
<dbReference type="InterPro" id="IPR024726">
    <property type="entry name" value="FhuF_C"/>
</dbReference>
<proteinExistence type="predicted"/>
<sequence length="276" mass="30191">MTIPALAPASPLTPAYARVGQALPPYMIQEGAPGDAADWVSGAGLARGGEDLADFVAHDARQVVRTYGQEARPQVAATFALHRYAWPAGLLFTLPWFLLRRVPHLTPGDVFLHREEPRVAVRATEFSCLPDDPASGHPAARVVRDEETLRATVRSAAAAHLGPVMEAFGPRMRRRGRALWGMAADELTDGLWLLGRLLGEEERARQEAELLLPGGTAPYAGGASFRDLTGPDGERLVTRDRVSCCLFYTLRPQDTCVTCPRTCDTERIERLSAERR</sequence>
<evidence type="ECO:0000259" key="1">
    <source>
        <dbReference type="Pfam" id="PF11575"/>
    </source>
</evidence>
<protein>
    <submittedName>
        <fullName evidence="2">(2Fe-2S)-binding protein</fullName>
    </submittedName>
</protein>